<dbReference type="Proteomes" id="UP000624279">
    <property type="component" value="Unassembled WGS sequence"/>
</dbReference>
<reference evidence="1 2" key="1">
    <citation type="submission" date="2020-08" db="EMBL/GenBank/DDBJ databases">
        <title>Novel species isolated from subtropical streams in China.</title>
        <authorList>
            <person name="Lu H."/>
        </authorList>
    </citation>
    <scope>NUCLEOTIDE SEQUENCE [LARGE SCALE GENOMIC DNA]</scope>
    <source>
        <strain evidence="1 2">LX15W</strain>
    </source>
</reference>
<keyword evidence="2" id="KW-1185">Reference proteome</keyword>
<evidence type="ECO:0000313" key="2">
    <source>
        <dbReference type="Proteomes" id="UP000624279"/>
    </source>
</evidence>
<dbReference type="EMBL" id="JACOGA010000030">
    <property type="protein sequence ID" value="MBC3876036.1"/>
    <property type="molecule type" value="Genomic_DNA"/>
</dbReference>
<proteinExistence type="predicted"/>
<sequence>MSDKRLTLHPFGIFMLREFQSEAMKAGFHYSISGTKVGNFSRGPLGHPGDGEYDSRPISKFDVHSKYTKKDLTVKIESVTEVGTSGFQLFQKKPLPSWNFQVNFVVPRSEMKSFFGIDDFNYAYFESLLDACG</sequence>
<evidence type="ECO:0000313" key="1">
    <source>
        <dbReference type="EMBL" id="MBC3876036.1"/>
    </source>
</evidence>
<protein>
    <submittedName>
        <fullName evidence="1">Uncharacterized protein</fullName>
    </submittedName>
</protein>
<organism evidence="1 2">
    <name type="scientific">Undibacterium flavidum</name>
    <dbReference type="NCBI Taxonomy" id="2762297"/>
    <lineage>
        <taxon>Bacteria</taxon>
        <taxon>Pseudomonadati</taxon>
        <taxon>Pseudomonadota</taxon>
        <taxon>Betaproteobacteria</taxon>
        <taxon>Burkholderiales</taxon>
        <taxon>Oxalobacteraceae</taxon>
        <taxon>Undibacterium</taxon>
    </lineage>
</organism>
<accession>A0ABR6YHI1</accession>
<gene>
    <name evidence="1" type="ORF">H8K55_20775</name>
</gene>
<comment type="caution">
    <text evidence="1">The sequence shown here is derived from an EMBL/GenBank/DDBJ whole genome shotgun (WGS) entry which is preliminary data.</text>
</comment>
<name>A0ABR6YHI1_9BURK</name>
<dbReference type="RefSeq" id="WP_186944108.1">
    <property type="nucleotide sequence ID" value="NZ_JACOGA010000030.1"/>
</dbReference>